<keyword evidence="6 8" id="KW-1133">Transmembrane helix</keyword>
<dbReference type="AlphaFoldDB" id="A0A346Y3C5"/>
<evidence type="ECO:0000256" key="4">
    <source>
        <dbReference type="ARBA" id="ARBA00022475"/>
    </source>
</evidence>
<dbReference type="Proteomes" id="UP000264006">
    <property type="component" value="Chromosome"/>
</dbReference>
<reference evidence="9 10" key="1">
    <citation type="submission" date="2018-09" db="EMBL/GenBank/DDBJ databases">
        <title>Complete genome sequence of Euzebya sp. DY32-46 isolated from seawater of Pacific Ocean.</title>
        <authorList>
            <person name="Xu L."/>
            <person name="Wu Y.-H."/>
            <person name="Xu X.-W."/>
        </authorList>
    </citation>
    <scope>NUCLEOTIDE SEQUENCE [LARGE SCALE GENOMIC DNA]</scope>
    <source>
        <strain evidence="9 10">DY32-46</strain>
    </source>
</reference>
<evidence type="ECO:0000313" key="9">
    <source>
        <dbReference type="EMBL" id="AXV08972.1"/>
    </source>
</evidence>
<dbReference type="PANTHER" id="PTHR30269:SF0">
    <property type="entry name" value="MEMBRANE TRANSPORTER PROTEIN YFCA-RELATED"/>
    <property type="match status" value="1"/>
</dbReference>
<evidence type="ECO:0000256" key="5">
    <source>
        <dbReference type="ARBA" id="ARBA00022692"/>
    </source>
</evidence>
<dbReference type="InterPro" id="IPR002781">
    <property type="entry name" value="TM_pro_TauE-like"/>
</dbReference>
<dbReference type="InterPro" id="IPR052017">
    <property type="entry name" value="TSUP"/>
</dbReference>
<feature type="transmembrane region" description="Helical" evidence="8">
    <location>
        <begin position="141"/>
        <end position="171"/>
    </location>
</feature>
<dbReference type="GO" id="GO:0005886">
    <property type="term" value="C:plasma membrane"/>
    <property type="evidence" value="ECO:0007669"/>
    <property type="project" value="UniProtKB-SubCell"/>
</dbReference>
<keyword evidence="7 8" id="KW-0472">Membrane</keyword>
<evidence type="ECO:0000256" key="2">
    <source>
        <dbReference type="ARBA" id="ARBA00009142"/>
    </source>
</evidence>
<organism evidence="9 10">
    <name type="scientific">Euzebya pacifica</name>
    <dbReference type="NCBI Taxonomy" id="1608957"/>
    <lineage>
        <taxon>Bacteria</taxon>
        <taxon>Bacillati</taxon>
        <taxon>Actinomycetota</taxon>
        <taxon>Nitriliruptoria</taxon>
        <taxon>Euzebyales</taxon>
    </lineage>
</organism>
<evidence type="ECO:0000256" key="8">
    <source>
        <dbReference type="RuleBase" id="RU363041"/>
    </source>
</evidence>
<protein>
    <recommendedName>
        <fullName evidence="8">Probable membrane transporter protein</fullName>
    </recommendedName>
</protein>
<feature type="transmembrane region" description="Helical" evidence="8">
    <location>
        <begin position="183"/>
        <end position="200"/>
    </location>
</feature>
<sequence length="252" mass="25622">MLSLELFLVVLAGFGAGTVNAIVGSGTLISFPTLVLLGYPPLLANVSNNLGLVPGSLAGAVGYRRELKGQGTRLRWLVPASLVGGSVGALGLLVLPAAAFDAIVPVLVALSLVLVVVQPRLRERLAGRLVEDRDGRPSTGLIVGVALAGCYGGYFGAAQGILLIALLGSLLTDDLQRLNGTKNVLATVVNAVAAVVFLFGADIDWTAVGLIAVGSTAGGFVGGRYGRLLPPTVLRAFIVVVGVAALIRLLAP</sequence>
<name>A0A346Y3C5_9ACTN</name>
<keyword evidence="5 8" id="KW-0812">Transmembrane</keyword>
<evidence type="ECO:0000256" key="3">
    <source>
        <dbReference type="ARBA" id="ARBA00022448"/>
    </source>
</evidence>
<gene>
    <name evidence="9" type="ORF">DVS28_a4306</name>
</gene>
<feature type="transmembrane region" description="Helical" evidence="8">
    <location>
        <begin position="232"/>
        <end position="251"/>
    </location>
</feature>
<dbReference type="Pfam" id="PF01925">
    <property type="entry name" value="TauE"/>
    <property type="match status" value="1"/>
</dbReference>
<keyword evidence="10" id="KW-1185">Reference proteome</keyword>
<comment type="similarity">
    <text evidence="2 8">Belongs to the 4-toluene sulfonate uptake permease (TSUP) (TC 2.A.102) family.</text>
</comment>
<feature type="transmembrane region" description="Helical" evidence="8">
    <location>
        <begin position="102"/>
        <end position="121"/>
    </location>
</feature>
<keyword evidence="3" id="KW-0813">Transport</keyword>
<dbReference type="RefSeq" id="WP_245973566.1">
    <property type="nucleotide sequence ID" value="NZ_CP031165.1"/>
</dbReference>
<accession>A0A346Y3C5</accession>
<feature type="transmembrane region" description="Helical" evidence="8">
    <location>
        <begin position="207"/>
        <end position="226"/>
    </location>
</feature>
<comment type="subcellular location">
    <subcellularLocation>
        <location evidence="1 8">Cell membrane</location>
        <topology evidence="1 8">Multi-pass membrane protein</topology>
    </subcellularLocation>
</comment>
<proteinExistence type="inferred from homology"/>
<dbReference type="PANTHER" id="PTHR30269">
    <property type="entry name" value="TRANSMEMBRANE PROTEIN YFCA"/>
    <property type="match status" value="1"/>
</dbReference>
<dbReference type="EMBL" id="CP031165">
    <property type="protein sequence ID" value="AXV08972.1"/>
    <property type="molecule type" value="Genomic_DNA"/>
</dbReference>
<evidence type="ECO:0000256" key="7">
    <source>
        <dbReference type="ARBA" id="ARBA00023136"/>
    </source>
</evidence>
<feature type="transmembrane region" description="Helical" evidence="8">
    <location>
        <begin position="45"/>
        <end position="64"/>
    </location>
</feature>
<keyword evidence="4 8" id="KW-1003">Cell membrane</keyword>
<evidence type="ECO:0000256" key="6">
    <source>
        <dbReference type="ARBA" id="ARBA00022989"/>
    </source>
</evidence>
<dbReference type="KEGG" id="euz:DVS28_a4306"/>
<feature type="transmembrane region" description="Helical" evidence="8">
    <location>
        <begin position="76"/>
        <end position="96"/>
    </location>
</feature>
<evidence type="ECO:0000313" key="10">
    <source>
        <dbReference type="Proteomes" id="UP000264006"/>
    </source>
</evidence>
<evidence type="ECO:0000256" key="1">
    <source>
        <dbReference type="ARBA" id="ARBA00004651"/>
    </source>
</evidence>